<dbReference type="HOGENOM" id="CLU_3105489_0_0_6"/>
<dbReference type="STRING" id="1354304.XPG1_1599"/>
<keyword evidence="2" id="KW-1185">Reference proteome</keyword>
<evidence type="ECO:0000313" key="1">
    <source>
        <dbReference type="EMBL" id="CDG21254.1"/>
    </source>
</evidence>
<evidence type="ECO:0000313" key="2">
    <source>
        <dbReference type="Proteomes" id="UP000032735"/>
    </source>
</evidence>
<accession>A0A068R2M9</accession>
<sequence length="51" mass="6062">MLCLSIVNTNNKIHSKTLNELQDTCQLLYFSYLIEINQIIFSLLFYCNKLF</sequence>
<proteinExistence type="predicted"/>
<dbReference type="AlphaFoldDB" id="A0A068R2M9"/>
<dbReference type="EMBL" id="FO704551">
    <property type="protein sequence ID" value="CDG21254.1"/>
    <property type="molecule type" value="Genomic_DNA"/>
</dbReference>
<reference evidence="1 2" key="1">
    <citation type="submission" date="2013-07" db="EMBL/GenBank/DDBJ databases">
        <authorList>
            <person name="Genoscope - CEA"/>
        </authorList>
    </citation>
    <scope>NUCLEOTIDE SEQUENCE [LARGE SCALE GENOMIC DNA]</scope>
    <source>
        <strain evidence="1 2">G6</strain>
    </source>
</reference>
<organism evidence="1 2">
    <name type="scientific">Xenorhabdus poinarii G6</name>
    <dbReference type="NCBI Taxonomy" id="1354304"/>
    <lineage>
        <taxon>Bacteria</taxon>
        <taxon>Pseudomonadati</taxon>
        <taxon>Pseudomonadota</taxon>
        <taxon>Gammaproteobacteria</taxon>
        <taxon>Enterobacterales</taxon>
        <taxon>Morganellaceae</taxon>
        <taxon>Xenorhabdus</taxon>
    </lineage>
</organism>
<dbReference type="Proteomes" id="UP000032735">
    <property type="component" value="Chromosome"/>
</dbReference>
<protein>
    <submittedName>
        <fullName evidence="1">Chromosome undetermined scaffold_2, whole genome shotgun sequence</fullName>
    </submittedName>
</protein>
<dbReference type="KEGG" id="xpo:XPG1_1599"/>
<gene>
    <name evidence="1" type="ORF">XPG1_1599</name>
</gene>
<name>A0A068R2M9_9GAMM</name>